<keyword evidence="3" id="KW-0677">Repeat</keyword>
<feature type="repeat" description="WD" evidence="5">
    <location>
        <begin position="122"/>
        <end position="163"/>
    </location>
</feature>
<dbReference type="RefSeq" id="XP_029654995.1">
    <property type="nucleotide sequence ID" value="XM_029799135.1"/>
</dbReference>
<dbReference type="PROSITE" id="PS50294">
    <property type="entry name" value="WD_REPEATS_REGION"/>
    <property type="match status" value="1"/>
</dbReference>
<keyword evidence="7" id="KW-1185">Reference proteome</keyword>
<evidence type="ECO:0000313" key="7">
    <source>
        <dbReference type="Proteomes" id="UP000515154"/>
    </source>
</evidence>
<dbReference type="Pfam" id="PF00400">
    <property type="entry name" value="WD40"/>
    <property type="match status" value="1"/>
</dbReference>
<feature type="domain" description="NLE" evidence="6">
    <location>
        <begin position="18"/>
        <end position="67"/>
    </location>
</feature>
<dbReference type="InterPro" id="IPR012972">
    <property type="entry name" value="NLE"/>
</dbReference>
<organism evidence="7 8">
    <name type="scientific">Octopus sinensis</name>
    <name type="common">East Asian common octopus</name>
    <dbReference type="NCBI Taxonomy" id="2607531"/>
    <lineage>
        <taxon>Eukaryota</taxon>
        <taxon>Metazoa</taxon>
        <taxon>Spiralia</taxon>
        <taxon>Lophotrochozoa</taxon>
        <taxon>Mollusca</taxon>
        <taxon>Cephalopoda</taxon>
        <taxon>Coleoidea</taxon>
        <taxon>Octopodiformes</taxon>
        <taxon>Octopoda</taxon>
        <taxon>Incirrata</taxon>
        <taxon>Octopodidae</taxon>
        <taxon>Octopus</taxon>
    </lineage>
</organism>
<dbReference type="PROSITE" id="PS50082">
    <property type="entry name" value="WD_REPEATS_2"/>
    <property type="match status" value="1"/>
</dbReference>
<dbReference type="Pfam" id="PF08154">
    <property type="entry name" value="NLE"/>
    <property type="match status" value="1"/>
</dbReference>
<gene>
    <name evidence="8" type="primary">LOC115228572</name>
</gene>
<evidence type="ECO:0000256" key="5">
    <source>
        <dbReference type="PROSITE-ProRule" id="PRU00221"/>
    </source>
</evidence>
<dbReference type="Proteomes" id="UP000515154">
    <property type="component" value="Unplaced"/>
</dbReference>
<dbReference type="Gene3D" id="2.130.10.10">
    <property type="entry name" value="YVTN repeat-like/Quinoprotein amine dehydrogenase"/>
    <property type="match status" value="1"/>
</dbReference>
<dbReference type="InterPro" id="IPR019775">
    <property type="entry name" value="WD40_repeat_CS"/>
</dbReference>
<dbReference type="SUPFAM" id="SSF50978">
    <property type="entry name" value="WD40 repeat-like"/>
    <property type="match status" value="1"/>
</dbReference>
<dbReference type="AlphaFoldDB" id="A0A6P7TYI8"/>
<dbReference type="KEGG" id="osn:115228572"/>
<dbReference type="PROSITE" id="PS00678">
    <property type="entry name" value="WD_REPEATS_1"/>
    <property type="match status" value="1"/>
</dbReference>
<evidence type="ECO:0000256" key="4">
    <source>
        <dbReference type="ARBA" id="ARBA00023242"/>
    </source>
</evidence>
<name>A0A6P7TYI8_9MOLL</name>
<dbReference type="GO" id="GO:0000027">
    <property type="term" value="P:ribosomal large subunit assembly"/>
    <property type="evidence" value="ECO:0007669"/>
    <property type="project" value="TreeGrafter"/>
</dbReference>
<evidence type="ECO:0000256" key="2">
    <source>
        <dbReference type="ARBA" id="ARBA00022574"/>
    </source>
</evidence>
<dbReference type="GO" id="GO:0005730">
    <property type="term" value="C:nucleolus"/>
    <property type="evidence" value="ECO:0007669"/>
    <property type="project" value="UniProtKB-SubCell"/>
</dbReference>
<accession>A0A6P7TYI8</accession>
<keyword evidence="2 5" id="KW-0853">WD repeat</keyword>
<evidence type="ECO:0000313" key="8">
    <source>
        <dbReference type="RefSeq" id="XP_029654995.1"/>
    </source>
</evidence>
<dbReference type="SMART" id="SM00320">
    <property type="entry name" value="WD40"/>
    <property type="match status" value="1"/>
</dbReference>
<keyword evidence="4" id="KW-0539">Nucleus</keyword>
<proteinExistence type="predicted"/>
<dbReference type="InterPro" id="IPR001680">
    <property type="entry name" value="WD40_rpt"/>
</dbReference>
<comment type="subcellular location">
    <subcellularLocation>
        <location evidence="1">Nucleus</location>
        <location evidence="1">Nucleolus</location>
    </subcellularLocation>
</comment>
<evidence type="ECO:0000259" key="6">
    <source>
        <dbReference type="Pfam" id="PF08154"/>
    </source>
</evidence>
<reference evidence="8" key="1">
    <citation type="submission" date="2025-08" db="UniProtKB">
        <authorList>
            <consortium name="RefSeq"/>
        </authorList>
    </citation>
    <scope>IDENTIFICATION</scope>
</reference>
<dbReference type="PANTHER" id="PTHR19848">
    <property type="entry name" value="WD40 REPEAT PROTEIN"/>
    <property type="match status" value="1"/>
</dbReference>
<sequence>MLDTSRVLARLQVGNEGDLSSPVDIQVSITKKQLQSLCESTFSTEEDVSYRFYLSNIEIKTTLSETLNQVDTNKEKILTITCQPQSVFRVRPVTRCTSSMVGHSDSVLHAKFSPNGIYINTLRGHVSRVYQISWSPDGRLLCSGSFDSTVKVWDMENNKLLKDLPGHSKEVGIFVVVRKPMPRKLNQSERSEFARIYSRVKDLTSLKECYTD</sequence>
<dbReference type="PANTHER" id="PTHR19848:SF0">
    <property type="entry name" value="NOTCHLESS PROTEIN HOMOLOG 1"/>
    <property type="match status" value="1"/>
</dbReference>
<evidence type="ECO:0000256" key="1">
    <source>
        <dbReference type="ARBA" id="ARBA00004604"/>
    </source>
</evidence>
<protein>
    <submittedName>
        <fullName evidence="8">Notchless protein homolog 1-like</fullName>
    </submittedName>
</protein>
<dbReference type="InterPro" id="IPR015943">
    <property type="entry name" value="WD40/YVTN_repeat-like_dom_sf"/>
</dbReference>
<evidence type="ECO:0000256" key="3">
    <source>
        <dbReference type="ARBA" id="ARBA00022737"/>
    </source>
</evidence>
<dbReference type="InterPro" id="IPR036322">
    <property type="entry name" value="WD40_repeat_dom_sf"/>
</dbReference>